<dbReference type="OrthoDB" id="1100174at2"/>
<comment type="caution">
    <text evidence="2">The sequence shown here is derived from an EMBL/GenBank/DDBJ whole genome shotgun (WGS) entry which is preliminary data.</text>
</comment>
<keyword evidence="1" id="KW-1133">Transmembrane helix</keyword>
<sequence length="158" mass="17245">MKQGSTLFLKVVLFCMGIPVLAICVAGAVQLVRNPADPEYAPLLYPAVVLIYITVIPFIMALVQSFSLLGLIDRQEAFSDRSVTILKKIKRYALSVSVLYVAALPFVFMMADKDDAPGLIILGLVPIFASLVIAVFAAVLQKLLREAIFIKSENDLTV</sequence>
<dbReference type="STRING" id="189381.GCA_900166615_01422"/>
<evidence type="ECO:0000256" key="1">
    <source>
        <dbReference type="SAM" id="Phobius"/>
    </source>
</evidence>
<accession>A0A0M0G4T6</accession>
<organism evidence="2 3">
    <name type="scientific">Rossellomorea marisflavi</name>
    <dbReference type="NCBI Taxonomy" id="189381"/>
    <lineage>
        <taxon>Bacteria</taxon>
        <taxon>Bacillati</taxon>
        <taxon>Bacillota</taxon>
        <taxon>Bacilli</taxon>
        <taxon>Bacillales</taxon>
        <taxon>Bacillaceae</taxon>
        <taxon>Rossellomorea</taxon>
    </lineage>
</organism>
<feature type="transmembrane region" description="Helical" evidence="1">
    <location>
        <begin position="92"/>
        <end position="111"/>
    </location>
</feature>
<evidence type="ECO:0000313" key="2">
    <source>
        <dbReference type="EMBL" id="KON84798.1"/>
    </source>
</evidence>
<reference evidence="3" key="1">
    <citation type="submission" date="2015-07" db="EMBL/GenBank/DDBJ databases">
        <title>Fjat-14235 jcm11544.</title>
        <authorList>
            <person name="Liu B."/>
            <person name="Wang J."/>
            <person name="Zhu Y."/>
            <person name="Liu G."/>
            <person name="Chen Q."/>
            <person name="Chen Z."/>
            <person name="Lan J."/>
            <person name="Che J."/>
            <person name="Ge C."/>
            <person name="Shi H."/>
            <person name="Pan Z."/>
            <person name="Liu X."/>
        </authorList>
    </citation>
    <scope>NUCLEOTIDE SEQUENCE [LARGE SCALE GENOMIC DNA]</scope>
    <source>
        <strain evidence="3">JCM 11544</strain>
    </source>
</reference>
<dbReference type="Proteomes" id="UP000037405">
    <property type="component" value="Unassembled WGS sequence"/>
</dbReference>
<dbReference type="Pfam" id="PF11188">
    <property type="entry name" value="DUF2975"/>
    <property type="match status" value="1"/>
</dbReference>
<keyword evidence="3" id="KW-1185">Reference proteome</keyword>
<dbReference type="EMBL" id="LGUE01000004">
    <property type="protein sequence ID" value="KON84798.1"/>
    <property type="molecule type" value="Genomic_DNA"/>
</dbReference>
<dbReference type="AlphaFoldDB" id="A0A0M0G4T6"/>
<proteinExistence type="predicted"/>
<keyword evidence="1" id="KW-0472">Membrane</keyword>
<evidence type="ECO:0000313" key="3">
    <source>
        <dbReference type="Proteomes" id="UP000037405"/>
    </source>
</evidence>
<dbReference type="PATRIC" id="fig|189381.12.peg.2500"/>
<feature type="transmembrane region" description="Helical" evidence="1">
    <location>
        <begin position="7"/>
        <end position="29"/>
    </location>
</feature>
<keyword evidence="1" id="KW-0812">Transmembrane</keyword>
<dbReference type="InterPro" id="IPR021354">
    <property type="entry name" value="DUF2975"/>
</dbReference>
<dbReference type="RefSeq" id="WP_053428397.1">
    <property type="nucleotide sequence ID" value="NZ_LGUE01000004.1"/>
</dbReference>
<name>A0A0M0G4T6_9BACI</name>
<feature type="transmembrane region" description="Helical" evidence="1">
    <location>
        <begin position="49"/>
        <end position="72"/>
    </location>
</feature>
<gene>
    <name evidence="2" type="ORF">AF331_12335</name>
</gene>
<feature type="transmembrane region" description="Helical" evidence="1">
    <location>
        <begin position="117"/>
        <end position="140"/>
    </location>
</feature>
<protein>
    <submittedName>
        <fullName evidence="2">Membrane protein</fullName>
    </submittedName>
</protein>